<feature type="transmembrane region" description="Helical" evidence="2">
    <location>
        <begin position="99"/>
        <end position="118"/>
    </location>
</feature>
<evidence type="ECO:0000313" key="4">
    <source>
        <dbReference type="Proteomes" id="UP000214646"/>
    </source>
</evidence>
<keyword evidence="2" id="KW-0812">Transmembrane</keyword>
<evidence type="ECO:0000256" key="1">
    <source>
        <dbReference type="SAM" id="MobiDB-lite"/>
    </source>
</evidence>
<reference evidence="4" key="1">
    <citation type="submission" date="2017-06" db="EMBL/GenBank/DDBJ databases">
        <title>Genome analysis of Fimbriiglobus ruber SP5, the first member of the order Planctomycetales with confirmed chitinolytic capability.</title>
        <authorList>
            <person name="Ravin N.V."/>
            <person name="Rakitin A.L."/>
            <person name="Ivanova A.A."/>
            <person name="Beletsky A.V."/>
            <person name="Kulichevskaya I.S."/>
            <person name="Mardanov A.V."/>
            <person name="Dedysh S.N."/>
        </authorList>
    </citation>
    <scope>NUCLEOTIDE SEQUENCE [LARGE SCALE GENOMIC DNA]</scope>
    <source>
        <strain evidence="4">SP5</strain>
    </source>
</reference>
<feature type="compositionally biased region" description="Basic and acidic residues" evidence="1">
    <location>
        <begin position="595"/>
        <end position="608"/>
    </location>
</feature>
<dbReference type="Proteomes" id="UP000214646">
    <property type="component" value="Unassembled WGS sequence"/>
</dbReference>
<feature type="region of interest" description="Disordered" evidence="1">
    <location>
        <begin position="121"/>
        <end position="150"/>
    </location>
</feature>
<proteinExistence type="predicted"/>
<evidence type="ECO:0000313" key="3">
    <source>
        <dbReference type="EMBL" id="OWK43968.1"/>
    </source>
</evidence>
<feature type="compositionally biased region" description="Acidic residues" evidence="1">
    <location>
        <begin position="16"/>
        <end position="52"/>
    </location>
</feature>
<dbReference type="EMBL" id="NIDE01000004">
    <property type="protein sequence ID" value="OWK43968.1"/>
    <property type="molecule type" value="Genomic_DNA"/>
</dbReference>
<protein>
    <submittedName>
        <fullName evidence="3">Uncharacterized protein</fullName>
    </submittedName>
</protein>
<sequence length="887" mass="94646">MASCVRCKTRFQIPDPDAEEVAEEEEIETEDGGEESSPAAEDDISLDLDDYDPNAINIPSGAPTWADANLPDDEASAAELEETNEADPVGYSRPMWQKITAIVVPVVLLLGGLVYFLTSGEPEEKPRPEVAAAPPPAPPPPPPPPKPAPPVKVFPPAVPATAARLVSQYVADSTKFNATFAGRVVALRGTFAAYDPKNAVVTFAPDGPVPPATPPVKIALDTTVRRSAVGAACGAPVSVLLPPTFLNIVDQFRVGQPIVVRGVYVKDLQFTGGEIATVVSRGDWRYLAKPVELTGLVGAVDLAPGGGFPSITFEPSVAEAKTRVVCLFKVTDRDRLKAVLAGQRLTIAGACAGRTGFTVHVNNSRILSAPSPSQVVVCASAGQLAAAYDNDLTVDDPVDMSTPPIAVTANELAAAFQTDAPAAFAKYHRKRVDVRGLIVEKIPGLRAVSFEMATDHLRKVTARLTSAEYEFAPELQAEMSLRAYVAAVGPKSITLDGAELFDLSGLKPTVPRVTRDYFPQREQGQLLTYDRVQYRSPFPGNALERITVGFLNDSTIEVASVRTGRLGGRTLFAPPEEARPIWNKVPRSPGSKEPVGGREETEPADPKRMPAPKGSGPAKSPDDPKHDSSDGDGSDAKGTGKGLKKTTRSEPQTQMYRIAEDQIFVGLVVKFPPPLSPKPTNPRLKPAPPAPVRTEVLWEPVLKLGCRRGQSWVFTSYTGQTVTCTVAAFGELPVYGSTVEIHRVASPAGLTPALQNFEEVSCIRYARGIGEIARLVQLRKKAVPDAKSAGATEQVGPNGEFLLPALPPPSFATSSLTPHTGQVQLKPAVNVDLTIVEMKIVDTDVVPMLVKQGSRQGELRPEKELAPAPKSSHENRSGEKDRGTTTN</sequence>
<comment type="caution">
    <text evidence="3">The sequence shown here is derived from an EMBL/GenBank/DDBJ whole genome shotgun (WGS) entry which is preliminary data.</text>
</comment>
<gene>
    <name evidence="3" type="ORF">FRUB_03567</name>
</gene>
<feature type="region of interest" description="Disordered" evidence="1">
    <location>
        <begin position="12"/>
        <end position="69"/>
    </location>
</feature>
<feature type="compositionally biased region" description="Basic and acidic residues" evidence="1">
    <location>
        <begin position="857"/>
        <end position="887"/>
    </location>
</feature>
<feature type="region of interest" description="Disordered" evidence="1">
    <location>
        <begin position="852"/>
        <end position="887"/>
    </location>
</feature>
<name>A0A225DZK4_9BACT</name>
<dbReference type="PANTHER" id="PTHR48125">
    <property type="entry name" value="LP07818P1"/>
    <property type="match status" value="1"/>
</dbReference>
<keyword evidence="2" id="KW-1133">Transmembrane helix</keyword>
<keyword evidence="2" id="KW-0472">Membrane</keyword>
<feature type="compositionally biased region" description="Pro residues" evidence="1">
    <location>
        <begin position="133"/>
        <end position="150"/>
    </location>
</feature>
<feature type="compositionally biased region" description="Basic and acidic residues" evidence="1">
    <location>
        <begin position="620"/>
        <end position="629"/>
    </location>
</feature>
<dbReference type="AlphaFoldDB" id="A0A225DZK4"/>
<keyword evidence="4" id="KW-1185">Reference proteome</keyword>
<accession>A0A225DZK4</accession>
<dbReference type="PANTHER" id="PTHR48125:SF12">
    <property type="entry name" value="AT HOOK TRANSCRIPTION FACTOR FAMILY-RELATED"/>
    <property type="match status" value="1"/>
</dbReference>
<feature type="region of interest" description="Disordered" evidence="1">
    <location>
        <begin position="580"/>
        <end position="655"/>
    </location>
</feature>
<organism evidence="3 4">
    <name type="scientific">Fimbriiglobus ruber</name>
    <dbReference type="NCBI Taxonomy" id="1908690"/>
    <lineage>
        <taxon>Bacteria</taxon>
        <taxon>Pseudomonadati</taxon>
        <taxon>Planctomycetota</taxon>
        <taxon>Planctomycetia</taxon>
        <taxon>Gemmatales</taxon>
        <taxon>Gemmataceae</taxon>
        <taxon>Fimbriiglobus</taxon>
    </lineage>
</organism>
<evidence type="ECO:0000256" key="2">
    <source>
        <dbReference type="SAM" id="Phobius"/>
    </source>
</evidence>